<evidence type="ECO:0000313" key="2">
    <source>
        <dbReference type="EMBL" id="CAG7830203.1"/>
    </source>
</evidence>
<gene>
    <name evidence="2" type="ORF">AFUS01_LOCUS40023</name>
</gene>
<proteinExistence type="predicted"/>
<keyword evidence="3" id="KW-1185">Reference proteome</keyword>
<feature type="non-terminal residue" evidence="2">
    <location>
        <position position="172"/>
    </location>
</feature>
<dbReference type="Proteomes" id="UP000708208">
    <property type="component" value="Unassembled WGS sequence"/>
</dbReference>
<organism evidence="2 3">
    <name type="scientific">Allacma fusca</name>
    <dbReference type="NCBI Taxonomy" id="39272"/>
    <lineage>
        <taxon>Eukaryota</taxon>
        <taxon>Metazoa</taxon>
        <taxon>Ecdysozoa</taxon>
        <taxon>Arthropoda</taxon>
        <taxon>Hexapoda</taxon>
        <taxon>Collembola</taxon>
        <taxon>Symphypleona</taxon>
        <taxon>Sminthuridae</taxon>
        <taxon>Allacma</taxon>
    </lineage>
</organism>
<reference evidence="2" key="1">
    <citation type="submission" date="2021-06" db="EMBL/GenBank/DDBJ databases">
        <authorList>
            <person name="Hodson N. C."/>
            <person name="Mongue J. A."/>
            <person name="Jaron S. K."/>
        </authorList>
    </citation>
    <scope>NUCLEOTIDE SEQUENCE</scope>
</reference>
<accession>A0A8J2PHD9</accession>
<name>A0A8J2PHD9_9HEXA</name>
<evidence type="ECO:0000256" key="1">
    <source>
        <dbReference type="SAM" id="MobiDB-lite"/>
    </source>
</evidence>
<dbReference type="EMBL" id="CAJVCH010554733">
    <property type="protein sequence ID" value="CAG7830203.1"/>
    <property type="molecule type" value="Genomic_DNA"/>
</dbReference>
<feature type="region of interest" description="Disordered" evidence="1">
    <location>
        <begin position="124"/>
        <end position="147"/>
    </location>
</feature>
<feature type="compositionally biased region" description="Polar residues" evidence="1">
    <location>
        <begin position="131"/>
        <end position="141"/>
    </location>
</feature>
<dbReference type="AlphaFoldDB" id="A0A8J2PHD9"/>
<sequence length="172" mass="21280">MSETEIQRDQRNAKRRERYANRTKEEKQLKTERRKALRLNYKNVINHQQRETRELKRDKINENRRFLRYENIESANHYLRLYCEENREAVNEQHRSYRYKNIPYVNEQQRAYYCQNIETINTRRSKRRADNTISANDQQRPVRSAKRNRYVETHYSGLSKNVDESLINEQYC</sequence>
<protein>
    <submittedName>
        <fullName evidence="2">Uncharacterized protein</fullName>
    </submittedName>
</protein>
<feature type="region of interest" description="Disordered" evidence="1">
    <location>
        <begin position="1"/>
        <end position="32"/>
    </location>
</feature>
<dbReference type="OrthoDB" id="74397at2759"/>
<feature type="compositionally biased region" description="Basic and acidic residues" evidence="1">
    <location>
        <begin position="1"/>
        <end position="31"/>
    </location>
</feature>
<comment type="caution">
    <text evidence="2">The sequence shown here is derived from an EMBL/GenBank/DDBJ whole genome shotgun (WGS) entry which is preliminary data.</text>
</comment>
<evidence type="ECO:0000313" key="3">
    <source>
        <dbReference type="Proteomes" id="UP000708208"/>
    </source>
</evidence>